<gene>
    <name evidence="2" type="ORF">CEE36_04460</name>
</gene>
<accession>A0A532V832</accession>
<dbReference type="EMBL" id="NJBO01000005">
    <property type="protein sequence ID" value="TKJ43292.1"/>
    <property type="molecule type" value="Genomic_DNA"/>
</dbReference>
<feature type="chain" id="PRO_5021903782" evidence="1">
    <location>
        <begin position="19"/>
        <end position="137"/>
    </location>
</feature>
<proteinExistence type="predicted"/>
<evidence type="ECO:0000313" key="2">
    <source>
        <dbReference type="EMBL" id="TKJ43292.1"/>
    </source>
</evidence>
<dbReference type="AlphaFoldDB" id="A0A532V832"/>
<organism evidence="2 3">
    <name type="scientific">candidate division TA06 bacterium B3_TA06</name>
    <dbReference type="NCBI Taxonomy" id="2012487"/>
    <lineage>
        <taxon>Bacteria</taxon>
        <taxon>Bacteria division TA06</taxon>
    </lineage>
</organism>
<comment type="caution">
    <text evidence="2">The sequence shown here is derived from an EMBL/GenBank/DDBJ whole genome shotgun (WGS) entry which is preliminary data.</text>
</comment>
<sequence length="137" mass="15354">MKRTLSIALLLMVGAAFAASTMPTQINIGTTSDLQSLTIYCWEGTASVLWDRFEIFYHKETGEMWGTWYRKEDEGGWIEGYGEPAPTGPAKNWIIGKGIFDGDDSGGWEGTFILDRRCWGNVWNMMVIGIFEGRACP</sequence>
<dbReference type="Proteomes" id="UP000317778">
    <property type="component" value="Unassembled WGS sequence"/>
</dbReference>
<keyword evidence="1" id="KW-0732">Signal</keyword>
<feature type="signal peptide" evidence="1">
    <location>
        <begin position="1"/>
        <end position="18"/>
    </location>
</feature>
<reference evidence="2 3" key="1">
    <citation type="submission" date="2017-06" db="EMBL/GenBank/DDBJ databases">
        <title>Novel microbial phyla capable of carbon fixation and sulfur reduction in deep-sea sediments.</title>
        <authorList>
            <person name="Huang J."/>
            <person name="Baker B."/>
            <person name="Wang Y."/>
        </authorList>
    </citation>
    <scope>NUCLEOTIDE SEQUENCE [LARGE SCALE GENOMIC DNA]</scope>
    <source>
        <strain evidence="2">B3_TA06</strain>
    </source>
</reference>
<evidence type="ECO:0000313" key="3">
    <source>
        <dbReference type="Proteomes" id="UP000317778"/>
    </source>
</evidence>
<protein>
    <submittedName>
        <fullName evidence="2">Uncharacterized protein</fullName>
    </submittedName>
</protein>
<evidence type="ECO:0000256" key="1">
    <source>
        <dbReference type="SAM" id="SignalP"/>
    </source>
</evidence>
<name>A0A532V832_UNCT6</name>